<dbReference type="OrthoDB" id="431454at2759"/>
<sequence length="754" mass="82457">MRMTCESRVGDFSSSTDGILNSPSDLPLLEIPPKPNVFYGRDDLVASIVELLLQDKPCRLPILGTGGMGKTSVAAAAINDARVREKYGPTIIFVSCEGVVSAEGIISALATALGIRHESTIRRAVFAYLASRGYMLLVLDNLETAAQSADSEHVERLLGHLAALSHLSLVITMRGSMPPAGVDWEELDILNRLSLDAARQIWHRVARTDDAQLDQLLVMLDGLPLAITLMAHQGRLFTPSQLLSAYEKETTRLIKVGAGGRLKSLEVSIRLSLQSEVMLQEPNALQLLSLLCLLPDGVPLGALQEMLPSLSHTLTAAISVLRQVALTFEENERLRVLSPIRDFILAHHPPKDPTLGELRRHYSNLTLNTCADGAELTKDTAGKLLAEFINVTAVLTHSWVTLPTIGARLGMARCAQDLGNLFYAQSRYENATLRFLEAKEAFEAIGNRLGAAQSLVRLGDILYMQDRYEDAFHTVKEAKASFDSIGSRSDVAHCMRSLGNILRMQNRYGEATQMLQNAKVASEAIGDRLGAARCMQSLASILQMQGSYGEAIDTLREALAAFHTMGDGLNSAHCMMILGEVLNFQNRKKEAVQMLDEAQTISVAVGHSSGIAECKRVLGDVLYRQGNYQAAADSLSEAKEVFKSVSDRDSWGKCLRSLGEVLYGEHRYEEATDNMEEARSMFAAIGSRVNVAHCDRSLAMVLVAQDRPMEAESMLIRARNQYEGLNLPKKAEECTEALAGLRSKMWDGVASTVD</sequence>
<reference evidence="2 3" key="1">
    <citation type="journal article" date="2016" name="Mol. Biol. Evol.">
        <title>Comparative Genomics of Early-Diverging Mushroom-Forming Fungi Provides Insights into the Origins of Lignocellulose Decay Capabilities.</title>
        <authorList>
            <person name="Nagy L.G."/>
            <person name="Riley R."/>
            <person name="Tritt A."/>
            <person name="Adam C."/>
            <person name="Daum C."/>
            <person name="Floudas D."/>
            <person name="Sun H."/>
            <person name="Yadav J.S."/>
            <person name="Pangilinan J."/>
            <person name="Larsson K.H."/>
            <person name="Matsuura K."/>
            <person name="Barry K."/>
            <person name="Labutti K."/>
            <person name="Kuo R."/>
            <person name="Ohm R.A."/>
            <person name="Bhattacharya S.S."/>
            <person name="Shirouzu T."/>
            <person name="Yoshinaga Y."/>
            <person name="Martin F.M."/>
            <person name="Grigoriev I.V."/>
            <person name="Hibbett D.S."/>
        </authorList>
    </citation>
    <scope>NUCLEOTIDE SEQUENCE [LARGE SCALE GENOMIC DNA]</scope>
    <source>
        <strain evidence="2 3">TUFC12733</strain>
    </source>
</reference>
<dbReference type="Pfam" id="PF20703">
    <property type="entry name" value="nSTAND1"/>
    <property type="match status" value="1"/>
</dbReference>
<dbReference type="STRING" id="1330018.A0A167HPG5"/>
<dbReference type="InterPro" id="IPR011990">
    <property type="entry name" value="TPR-like_helical_dom_sf"/>
</dbReference>
<dbReference type="InterPro" id="IPR027417">
    <property type="entry name" value="P-loop_NTPase"/>
</dbReference>
<gene>
    <name evidence="2" type="ORF">CALVIDRAFT_587060</name>
</gene>
<dbReference type="Gene3D" id="3.40.50.300">
    <property type="entry name" value="P-loop containing nucleotide triphosphate hydrolases"/>
    <property type="match status" value="1"/>
</dbReference>
<keyword evidence="3" id="KW-1185">Reference proteome</keyword>
<dbReference type="InterPro" id="IPR049052">
    <property type="entry name" value="nSTAND1"/>
</dbReference>
<proteinExistence type="predicted"/>
<protein>
    <submittedName>
        <fullName evidence="2">TPR-like protein</fullName>
    </submittedName>
</protein>
<dbReference type="EMBL" id="KV417317">
    <property type="protein sequence ID" value="KZO91846.1"/>
    <property type="molecule type" value="Genomic_DNA"/>
</dbReference>
<dbReference type="PANTHER" id="PTHR47691">
    <property type="entry name" value="REGULATOR-RELATED"/>
    <property type="match status" value="1"/>
</dbReference>
<dbReference type="Pfam" id="PF13424">
    <property type="entry name" value="TPR_12"/>
    <property type="match status" value="2"/>
</dbReference>
<dbReference type="Gene3D" id="1.25.40.10">
    <property type="entry name" value="Tetratricopeptide repeat domain"/>
    <property type="match status" value="2"/>
</dbReference>
<dbReference type="SMART" id="SM00028">
    <property type="entry name" value="TPR"/>
    <property type="match status" value="7"/>
</dbReference>
<evidence type="ECO:0000313" key="2">
    <source>
        <dbReference type="EMBL" id="KZO91846.1"/>
    </source>
</evidence>
<accession>A0A167HPG5</accession>
<name>A0A167HPG5_CALVF</name>
<dbReference type="PANTHER" id="PTHR47691:SF3">
    <property type="entry name" value="HTH-TYPE TRANSCRIPTIONAL REGULATOR RV0890C-RELATED"/>
    <property type="match status" value="1"/>
</dbReference>
<dbReference type="AlphaFoldDB" id="A0A167HPG5"/>
<dbReference type="InterPro" id="IPR019734">
    <property type="entry name" value="TPR_rpt"/>
</dbReference>
<organism evidence="2 3">
    <name type="scientific">Calocera viscosa (strain TUFC12733)</name>
    <dbReference type="NCBI Taxonomy" id="1330018"/>
    <lineage>
        <taxon>Eukaryota</taxon>
        <taxon>Fungi</taxon>
        <taxon>Dikarya</taxon>
        <taxon>Basidiomycota</taxon>
        <taxon>Agaricomycotina</taxon>
        <taxon>Dacrymycetes</taxon>
        <taxon>Dacrymycetales</taxon>
        <taxon>Dacrymycetaceae</taxon>
        <taxon>Calocera</taxon>
    </lineage>
</organism>
<evidence type="ECO:0000313" key="3">
    <source>
        <dbReference type="Proteomes" id="UP000076738"/>
    </source>
</evidence>
<dbReference type="SUPFAM" id="SSF52540">
    <property type="entry name" value="P-loop containing nucleoside triphosphate hydrolases"/>
    <property type="match status" value="1"/>
</dbReference>
<evidence type="ECO:0000259" key="1">
    <source>
        <dbReference type="Pfam" id="PF20703"/>
    </source>
</evidence>
<feature type="domain" description="Novel STAND NTPase 1" evidence="1">
    <location>
        <begin position="36"/>
        <end position="175"/>
    </location>
</feature>
<dbReference type="Proteomes" id="UP000076738">
    <property type="component" value="Unassembled WGS sequence"/>
</dbReference>
<dbReference type="SUPFAM" id="SSF48452">
    <property type="entry name" value="TPR-like"/>
    <property type="match status" value="2"/>
</dbReference>